<evidence type="ECO:0000313" key="1">
    <source>
        <dbReference type="EMBL" id="OIQ67568.1"/>
    </source>
</evidence>
<name>A0A1J5P9Z6_9ZZZZ</name>
<organism evidence="1">
    <name type="scientific">mine drainage metagenome</name>
    <dbReference type="NCBI Taxonomy" id="410659"/>
    <lineage>
        <taxon>unclassified sequences</taxon>
        <taxon>metagenomes</taxon>
        <taxon>ecological metagenomes</taxon>
    </lineage>
</organism>
<dbReference type="EMBL" id="MLJW01005843">
    <property type="protein sequence ID" value="OIQ67568.1"/>
    <property type="molecule type" value="Genomic_DNA"/>
</dbReference>
<gene>
    <name evidence="1" type="ORF">GALL_508520</name>
</gene>
<proteinExistence type="predicted"/>
<accession>A0A1J5P9Z6</accession>
<dbReference type="AlphaFoldDB" id="A0A1J5P9Z6"/>
<sequence length="82" mass="9110">MRLVPEPGADHEMIGVGSLDGRDAQIEILFGDNRNKGIAIRQKCLARGISVICFGLNRVAQTAGRHSEERRLDMSDRAEFFP</sequence>
<comment type="caution">
    <text evidence="1">The sequence shown here is derived from an EMBL/GenBank/DDBJ whole genome shotgun (WGS) entry which is preliminary data.</text>
</comment>
<reference evidence="1" key="1">
    <citation type="submission" date="2016-10" db="EMBL/GenBank/DDBJ databases">
        <title>Sequence of Gallionella enrichment culture.</title>
        <authorList>
            <person name="Poehlein A."/>
            <person name="Muehling M."/>
            <person name="Daniel R."/>
        </authorList>
    </citation>
    <scope>NUCLEOTIDE SEQUENCE</scope>
</reference>
<protein>
    <submittedName>
        <fullName evidence="1">Uncharacterized protein</fullName>
    </submittedName>
</protein>